<keyword evidence="12 14" id="KW-0411">Iron-sulfur</keyword>
<feature type="domain" description="Radical SAM core" evidence="15">
    <location>
        <begin position="117"/>
        <end position="349"/>
    </location>
</feature>
<sequence length="376" mass="41914">MRGDMSYGRLLIQGREHMVNASVHLLALTELQMARFVRTQRWPAYRATQILRWLYQRRLRTIMDMTDLPMQDRVALSQSASIGRSTQVSVLQSQDGTRKVLLTLEDGMSVESVLIPDDSRLTLCVSTQVGCMLDCGFCLTGQMGLKRNLKLHEVIDQVLTSQDLLTSDERITNLVFMGMGEPLANVETLKAAVAGLTNKLWGLGWSRRRITVSTAGLASRLSDVAAMGVNLAVSLNATTEEQRRDLMPAASNIASLKSLLAACRRYPLAPHQRLTFEYVLLANVNDLPVDARRLVQLLKPLRCKVNLIPFNEFPGSRFHRPSDKDVLRFQSDLRKAGLDVYVRQSRGRDVYGACGQLGDVSGNQPPVTLTAIETRC</sequence>
<dbReference type="SUPFAM" id="SSF102114">
    <property type="entry name" value="Radical SAM enzymes"/>
    <property type="match status" value="1"/>
</dbReference>
<evidence type="ECO:0000313" key="16">
    <source>
        <dbReference type="EMBL" id="CUS32328.1"/>
    </source>
</evidence>
<dbReference type="Gene3D" id="3.20.20.70">
    <property type="entry name" value="Aldolase class I"/>
    <property type="match status" value="1"/>
</dbReference>
<dbReference type="SFLD" id="SFLDS00029">
    <property type="entry name" value="Radical_SAM"/>
    <property type="match status" value="1"/>
</dbReference>
<evidence type="ECO:0000256" key="7">
    <source>
        <dbReference type="ARBA" id="ARBA00022679"/>
    </source>
</evidence>
<evidence type="ECO:0000256" key="2">
    <source>
        <dbReference type="ARBA" id="ARBA00007544"/>
    </source>
</evidence>
<comment type="similarity">
    <text evidence="2 14">Belongs to the radical SAM superfamily. RlmN family.</text>
</comment>
<evidence type="ECO:0000256" key="6">
    <source>
        <dbReference type="ARBA" id="ARBA00022603"/>
    </source>
</evidence>
<evidence type="ECO:0000256" key="10">
    <source>
        <dbReference type="ARBA" id="ARBA00022723"/>
    </source>
</evidence>
<dbReference type="SFLD" id="SFLDF00275">
    <property type="entry name" value="adenosine_C2_methyltransferase"/>
    <property type="match status" value="1"/>
</dbReference>
<evidence type="ECO:0000256" key="8">
    <source>
        <dbReference type="ARBA" id="ARBA00022691"/>
    </source>
</evidence>
<feature type="binding site" evidence="14">
    <location>
        <position position="131"/>
    </location>
    <ligand>
        <name>[4Fe-4S] cluster</name>
        <dbReference type="ChEBI" id="CHEBI:49883"/>
        <note>4Fe-4S-S-AdoMet</note>
    </ligand>
</feature>
<dbReference type="GO" id="GO:0019843">
    <property type="term" value="F:rRNA binding"/>
    <property type="evidence" value="ECO:0007669"/>
    <property type="project" value="UniProtKB-UniRule"/>
</dbReference>
<evidence type="ECO:0000259" key="15">
    <source>
        <dbReference type="PROSITE" id="PS51918"/>
    </source>
</evidence>
<evidence type="ECO:0000256" key="12">
    <source>
        <dbReference type="ARBA" id="ARBA00023014"/>
    </source>
</evidence>
<feature type="active site" description="Proton acceptor" evidence="14">
    <location>
        <position position="111"/>
    </location>
</feature>
<keyword evidence="6 14" id="KW-0489">Methyltransferase</keyword>
<dbReference type="NCBIfam" id="TIGR00048">
    <property type="entry name" value="rRNA_mod_RlmN"/>
    <property type="match status" value="1"/>
</dbReference>
<dbReference type="InterPro" id="IPR007197">
    <property type="entry name" value="rSAM"/>
</dbReference>
<dbReference type="InterPro" id="IPR040072">
    <property type="entry name" value="Methyltransferase_A"/>
</dbReference>
<dbReference type="InterPro" id="IPR058240">
    <property type="entry name" value="rSAM_sf"/>
</dbReference>
<evidence type="ECO:0000256" key="13">
    <source>
        <dbReference type="ARBA" id="ARBA00023157"/>
    </source>
</evidence>
<evidence type="ECO:0000256" key="11">
    <source>
        <dbReference type="ARBA" id="ARBA00023004"/>
    </source>
</evidence>
<comment type="function">
    <text evidence="14">Specifically methylates position 2 of adenine 2503 in 23S rRNA and position 2 of adenine 37 in tRNAs.</text>
</comment>
<dbReference type="GO" id="GO:0070040">
    <property type="term" value="F:rRNA (adenine(2503)-C2-)-methyltransferase activity"/>
    <property type="evidence" value="ECO:0007669"/>
    <property type="project" value="UniProtKB-UniRule"/>
</dbReference>
<evidence type="ECO:0000256" key="14">
    <source>
        <dbReference type="HAMAP-Rule" id="MF_01849"/>
    </source>
</evidence>
<keyword evidence="3 14" id="KW-0004">4Fe-4S</keyword>
<dbReference type="SFLD" id="SFLDG01062">
    <property type="entry name" value="methyltransferase_(Class_A)"/>
    <property type="match status" value="1"/>
</dbReference>
<keyword evidence="5 14" id="KW-0698">rRNA processing</keyword>
<dbReference type="EMBL" id="CZQA01000001">
    <property type="protein sequence ID" value="CUS32328.1"/>
    <property type="molecule type" value="Genomic_DNA"/>
</dbReference>
<comment type="subcellular location">
    <subcellularLocation>
        <location evidence="1 14">Cytoplasm</location>
    </subcellularLocation>
</comment>
<dbReference type="Gene3D" id="1.10.150.530">
    <property type="match status" value="1"/>
</dbReference>
<dbReference type="InterPro" id="IPR004383">
    <property type="entry name" value="rRNA_lsu_MTrfase_RlmN/Cfr"/>
</dbReference>
<dbReference type="GO" id="GO:0002935">
    <property type="term" value="F:tRNA (adenine(37)-C2)-methyltransferase activity"/>
    <property type="evidence" value="ECO:0007669"/>
    <property type="project" value="UniProtKB-UniRule"/>
</dbReference>
<dbReference type="GO" id="GO:0030488">
    <property type="term" value="P:tRNA methylation"/>
    <property type="evidence" value="ECO:0007669"/>
    <property type="project" value="UniProtKB-UniRule"/>
</dbReference>
<keyword evidence="10 14" id="KW-0479">Metal-binding</keyword>
<dbReference type="EC" id="2.1.1.192" evidence="14"/>
<keyword evidence="4 14" id="KW-0963">Cytoplasm</keyword>
<dbReference type="AlphaFoldDB" id="A0A0S4L6X1"/>
<dbReference type="InterPro" id="IPR027492">
    <property type="entry name" value="RNA_MTrfase_RlmN"/>
</dbReference>
<dbReference type="PROSITE" id="PS51918">
    <property type="entry name" value="RADICAL_SAM"/>
    <property type="match status" value="1"/>
</dbReference>
<dbReference type="PANTHER" id="PTHR30544">
    <property type="entry name" value="23S RRNA METHYLTRANSFERASE"/>
    <property type="match status" value="1"/>
</dbReference>
<keyword evidence="9 14" id="KW-0819">tRNA processing</keyword>
<keyword evidence="13 14" id="KW-1015">Disulfide bond</keyword>
<proteinExistence type="inferred from homology"/>
<keyword evidence="11 14" id="KW-0408">Iron</keyword>
<keyword evidence="7 14" id="KW-0808">Transferase</keyword>
<dbReference type="GO" id="GO:0070475">
    <property type="term" value="P:rRNA base methylation"/>
    <property type="evidence" value="ECO:0007669"/>
    <property type="project" value="UniProtKB-UniRule"/>
</dbReference>
<comment type="miscellaneous">
    <text evidence="14">Reaction proceeds by a ping-pong mechanism involving intermediate methylation of a conserved cysteine residue.</text>
</comment>
<dbReference type="Proteomes" id="UP000199032">
    <property type="component" value="Unassembled WGS sequence"/>
</dbReference>
<protein>
    <recommendedName>
        <fullName evidence="14">Probable dual-specificity RNA methyltransferase RlmN</fullName>
        <ecNumber evidence="14">2.1.1.192</ecNumber>
    </recommendedName>
    <alternativeName>
        <fullName evidence="14">23S rRNA (adenine(2503)-C(2))-methyltransferase</fullName>
    </alternativeName>
    <alternativeName>
        <fullName evidence="14">23S rRNA m2A2503 methyltransferase</fullName>
    </alternativeName>
    <alternativeName>
        <fullName evidence="14">Ribosomal RNA large subunit methyltransferase N</fullName>
    </alternativeName>
    <alternativeName>
        <fullName evidence="14">tRNA (adenine(37)-C(2))-methyltransferase</fullName>
    </alternativeName>
    <alternativeName>
        <fullName evidence="14">tRNA m2A37 methyltransferase</fullName>
    </alternativeName>
</protein>
<keyword evidence="17" id="KW-1185">Reference proteome</keyword>
<comment type="catalytic activity">
    <reaction evidence="14">
        <text>adenosine(37) in tRNA + 2 reduced [2Fe-2S]-[ferredoxin] + 2 S-adenosyl-L-methionine = 2-methyladenosine(37) in tRNA + 5'-deoxyadenosine + L-methionine + 2 oxidized [2Fe-2S]-[ferredoxin] + S-adenosyl-L-homocysteine</text>
        <dbReference type="Rhea" id="RHEA:43332"/>
        <dbReference type="Rhea" id="RHEA-COMP:10000"/>
        <dbReference type="Rhea" id="RHEA-COMP:10001"/>
        <dbReference type="Rhea" id="RHEA-COMP:10162"/>
        <dbReference type="Rhea" id="RHEA-COMP:10485"/>
        <dbReference type="ChEBI" id="CHEBI:17319"/>
        <dbReference type="ChEBI" id="CHEBI:33737"/>
        <dbReference type="ChEBI" id="CHEBI:33738"/>
        <dbReference type="ChEBI" id="CHEBI:57844"/>
        <dbReference type="ChEBI" id="CHEBI:57856"/>
        <dbReference type="ChEBI" id="CHEBI:59789"/>
        <dbReference type="ChEBI" id="CHEBI:74411"/>
        <dbReference type="ChEBI" id="CHEBI:74497"/>
        <dbReference type="EC" id="2.1.1.192"/>
    </reaction>
</comment>
<feature type="active site" description="S-methylcysteine intermediate" evidence="14">
    <location>
        <position position="354"/>
    </location>
</feature>
<reference evidence="16 17" key="1">
    <citation type="submission" date="2015-10" db="EMBL/GenBank/DDBJ databases">
        <authorList>
            <person name="Gilbert D.G."/>
        </authorList>
    </citation>
    <scope>NUCLEOTIDE SEQUENCE [LARGE SCALE GENOMIC DNA]</scope>
    <source>
        <strain evidence="16">COMA1</strain>
    </source>
</reference>
<feature type="binding site" evidence="14">
    <location>
        <position position="138"/>
    </location>
    <ligand>
        <name>[4Fe-4S] cluster</name>
        <dbReference type="ChEBI" id="CHEBI:49883"/>
        <note>4Fe-4S-S-AdoMet</note>
    </ligand>
</feature>
<dbReference type="GO" id="GO:0000049">
    <property type="term" value="F:tRNA binding"/>
    <property type="evidence" value="ECO:0007669"/>
    <property type="project" value="UniProtKB-UniRule"/>
</dbReference>
<evidence type="ECO:0000256" key="5">
    <source>
        <dbReference type="ARBA" id="ARBA00022552"/>
    </source>
</evidence>
<gene>
    <name evidence="14 16" type="primary">rlmN</name>
    <name evidence="16" type="ORF">COMA1_10574</name>
</gene>
<feature type="binding site" evidence="14">
    <location>
        <begin position="180"/>
        <end position="181"/>
    </location>
    <ligand>
        <name>S-adenosyl-L-methionine</name>
        <dbReference type="ChEBI" id="CHEBI:59789"/>
    </ligand>
</feature>
<dbReference type="Pfam" id="PF04055">
    <property type="entry name" value="Radical_SAM"/>
    <property type="match status" value="1"/>
</dbReference>
<evidence type="ECO:0000256" key="4">
    <source>
        <dbReference type="ARBA" id="ARBA00022490"/>
    </source>
</evidence>
<comment type="cofactor">
    <cofactor evidence="14">
        <name>[4Fe-4S] cluster</name>
        <dbReference type="ChEBI" id="CHEBI:49883"/>
    </cofactor>
    <text evidence="14">Binds 1 [4Fe-4S] cluster. The cluster is coordinated with 3 cysteines and an exchangeable S-adenosyl-L-methionine.</text>
</comment>
<feature type="binding site" evidence="14">
    <location>
        <position position="311"/>
    </location>
    <ligand>
        <name>S-adenosyl-L-methionine</name>
        <dbReference type="ChEBI" id="CHEBI:59789"/>
    </ligand>
</feature>
<dbReference type="InterPro" id="IPR048641">
    <property type="entry name" value="RlmN_N"/>
</dbReference>
<dbReference type="GO" id="GO:0005737">
    <property type="term" value="C:cytoplasm"/>
    <property type="evidence" value="ECO:0007669"/>
    <property type="project" value="UniProtKB-SubCell"/>
</dbReference>
<dbReference type="GO" id="GO:0046872">
    <property type="term" value="F:metal ion binding"/>
    <property type="evidence" value="ECO:0007669"/>
    <property type="project" value="UniProtKB-KW"/>
</dbReference>
<name>A0A0S4L6X1_9BACT</name>
<evidence type="ECO:0000256" key="3">
    <source>
        <dbReference type="ARBA" id="ARBA00022485"/>
    </source>
</evidence>
<feature type="binding site" evidence="14">
    <location>
        <position position="213"/>
    </location>
    <ligand>
        <name>S-adenosyl-L-methionine</name>
        <dbReference type="ChEBI" id="CHEBI:59789"/>
    </ligand>
</feature>
<dbReference type="STRING" id="1742972.COMA1_10574"/>
<dbReference type="PANTHER" id="PTHR30544:SF5">
    <property type="entry name" value="RADICAL SAM CORE DOMAIN-CONTAINING PROTEIN"/>
    <property type="match status" value="1"/>
</dbReference>
<organism evidence="16 17">
    <name type="scientific">Candidatus Nitrospira nitrosa</name>
    <dbReference type="NCBI Taxonomy" id="1742972"/>
    <lineage>
        <taxon>Bacteria</taxon>
        <taxon>Pseudomonadati</taxon>
        <taxon>Nitrospirota</taxon>
        <taxon>Nitrospiria</taxon>
        <taxon>Nitrospirales</taxon>
        <taxon>Nitrospiraceae</taxon>
        <taxon>Nitrospira</taxon>
    </lineage>
</organism>
<evidence type="ECO:0000313" key="17">
    <source>
        <dbReference type="Proteomes" id="UP000199032"/>
    </source>
</evidence>
<comment type="catalytic activity">
    <reaction evidence="14">
        <text>adenosine(2503) in 23S rRNA + 2 reduced [2Fe-2S]-[ferredoxin] + 2 S-adenosyl-L-methionine = 2-methyladenosine(2503) in 23S rRNA + 5'-deoxyadenosine + L-methionine + 2 oxidized [2Fe-2S]-[ferredoxin] + S-adenosyl-L-homocysteine</text>
        <dbReference type="Rhea" id="RHEA:42916"/>
        <dbReference type="Rhea" id="RHEA-COMP:10000"/>
        <dbReference type="Rhea" id="RHEA-COMP:10001"/>
        <dbReference type="Rhea" id="RHEA-COMP:10152"/>
        <dbReference type="Rhea" id="RHEA-COMP:10282"/>
        <dbReference type="ChEBI" id="CHEBI:17319"/>
        <dbReference type="ChEBI" id="CHEBI:33737"/>
        <dbReference type="ChEBI" id="CHEBI:33738"/>
        <dbReference type="ChEBI" id="CHEBI:57844"/>
        <dbReference type="ChEBI" id="CHEBI:57856"/>
        <dbReference type="ChEBI" id="CHEBI:59789"/>
        <dbReference type="ChEBI" id="CHEBI:74411"/>
        <dbReference type="ChEBI" id="CHEBI:74497"/>
        <dbReference type="EC" id="2.1.1.192"/>
    </reaction>
</comment>
<dbReference type="PIRSF" id="PIRSF006004">
    <property type="entry name" value="CHP00048"/>
    <property type="match status" value="1"/>
</dbReference>
<dbReference type="HAMAP" id="MF_01849">
    <property type="entry name" value="RNA_methyltr_RlmN"/>
    <property type="match status" value="1"/>
</dbReference>
<dbReference type="Pfam" id="PF21016">
    <property type="entry name" value="RlmN_N"/>
    <property type="match status" value="1"/>
</dbReference>
<evidence type="ECO:0000256" key="1">
    <source>
        <dbReference type="ARBA" id="ARBA00004496"/>
    </source>
</evidence>
<dbReference type="GO" id="GO:0051539">
    <property type="term" value="F:4 iron, 4 sulfur cluster binding"/>
    <property type="evidence" value="ECO:0007669"/>
    <property type="project" value="UniProtKB-UniRule"/>
</dbReference>
<comment type="caution">
    <text evidence="14">Lacks conserved residue(s) required for the propagation of feature annotation.</text>
</comment>
<feature type="binding site" evidence="14">
    <location>
        <begin position="234"/>
        <end position="236"/>
    </location>
    <ligand>
        <name>S-adenosyl-L-methionine</name>
        <dbReference type="ChEBI" id="CHEBI:59789"/>
    </ligand>
</feature>
<keyword evidence="8 14" id="KW-0949">S-adenosyl-L-methionine</keyword>
<accession>A0A0S4L6X1</accession>
<feature type="binding site" evidence="14">
    <location>
        <position position="135"/>
    </location>
    <ligand>
        <name>[4Fe-4S] cluster</name>
        <dbReference type="ChEBI" id="CHEBI:49883"/>
        <note>4Fe-4S-S-AdoMet</note>
    </ligand>
</feature>
<dbReference type="InterPro" id="IPR013785">
    <property type="entry name" value="Aldolase_TIM"/>
</dbReference>
<evidence type="ECO:0000256" key="9">
    <source>
        <dbReference type="ARBA" id="ARBA00022694"/>
    </source>
</evidence>